<evidence type="ECO:0000256" key="1">
    <source>
        <dbReference type="ARBA" id="ARBA00001936"/>
    </source>
</evidence>
<evidence type="ECO:0000256" key="5">
    <source>
        <dbReference type="ARBA" id="ARBA00022598"/>
    </source>
</evidence>
<evidence type="ECO:0000256" key="10">
    <source>
        <dbReference type="ARBA" id="ARBA00023211"/>
    </source>
</evidence>
<reference evidence="17 18" key="1">
    <citation type="submission" date="2019-01" db="EMBL/GenBank/DDBJ databases">
        <title>Draft genome sequence of Dictyobacter sp. Uno17.</title>
        <authorList>
            <person name="Wang C.M."/>
            <person name="Zheng Y."/>
            <person name="Sakai Y."/>
            <person name="Abe K."/>
            <person name="Yokota A."/>
            <person name="Yabe S."/>
        </authorList>
    </citation>
    <scope>NUCLEOTIDE SEQUENCE [LARGE SCALE GENOMIC DNA]</scope>
    <source>
        <strain evidence="17 18">Uno17</strain>
    </source>
</reference>
<dbReference type="InterPro" id="IPR020559">
    <property type="entry name" value="PRibGlycinamide_synth_CS"/>
</dbReference>
<dbReference type="PROSITE" id="PS50975">
    <property type="entry name" value="ATP_GRASP"/>
    <property type="match status" value="1"/>
</dbReference>
<evidence type="ECO:0000256" key="14">
    <source>
        <dbReference type="HAMAP-Rule" id="MF_00138"/>
    </source>
</evidence>
<dbReference type="InterPro" id="IPR016185">
    <property type="entry name" value="PreATP-grasp_dom_sf"/>
</dbReference>
<comment type="caution">
    <text evidence="17">The sequence shown here is derived from an EMBL/GenBank/DDBJ whole genome shotgun (WGS) entry which is preliminary data.</text>
</comment>
<evidence type="ECO:0000256" key="11">
    <source>
        <dbReference type="ARBA" id="ARBA00038345"/>
    </source>
</evidence>
<dbReference type="GO" id="GO:0009113">
    <property type="term" value="P:purine nucleobase biosynthetic process"/>
    <property type="evidence" value="ECO:0007669"/>
    <property type="project" value="InterPro"/>
</dbReference>
<sequence length="423" mass="45273">MRVFVIGSGAREHALVWKLAQSSRVTKIYAAPGNPGMSPYAERVQIGVNQLHELASFSEKNQIDLTIVGPEAPLIDGIVDLFQQRNLPIFGANKAGAALEGSKAFAKELMTNAAIPTAQHRTFSDYKLASTYLAEHGAPIVVKADGNAAGKGAIVALDMETAQEALQQMMVDRIFGAAGDIVVLEDYLEGDEIGATAICNGTSFLPFLLSQDHKRALDNDKGLNTGGMGVFTPLPFADASVQERIYQEIVQATLNALKNAGVAFKGVLYSNVMLTAQGPMVIEHNTRFGDPETQAQMLLLKQDVLDVLDFANGKELDPGTLWHPGSAVSLTLASGGYPGPYQSGLPISGVDEANKLDQVHVFHAGTALKDDQLVTAGGRVLSVVARGATLQEAVDRVYDATRYISFPGMHYRKDIAHRGLESK</sequence>
<dbReference type="InterPro" id="IPR037123">
    <property type="entry name" value="PRibGlycinamide_synth_C_sf"/>
</dbReference>
<accession>A0A5A5THB6</accession>
<evidence type="ECO:0000256" key="9">
    <source>
        <dbReference type="ARBA" id="ARBA00022840"/>
    </source>
</evidence>
<dbReference type="EMBL" id="BIXY01000070">
    <property type="protein sequence ID" value="GCF10419.1"/>
    <property type="molecule type" value="Genomic_DNA"/>
</dbReference>
<dbReference type="OrthoDB" id="9807240at2"/>
<dbReference type="GO" id="GO:0046872">
    <property type="term" value="F:metal ion binding"/>
    <property type="evidence" value="ECO:0007669"/>
    <property type="project" value="UniProtKB-KW"/>
</dbReference>
<evidence type="ECO:0000256" key="15">
    <source>
        <dbReference type="PROSITE-ProRule" id="PRU00409"/>
    </source>
</evidence>
<name>A0A5A5THB6_9CHLR</name>
<dbReference type="Gene3D" id="3.30.470.20">
    <property type="entry name" value="ATP-grasp fold, B domain"/>
    <property type="match status" value="1"/>
</dbReference>
<dbReference type="Proteomes" id="UP000322530">
    <property type="component" value="Unassembled WGS sequence"/>
</dbReference>
<dbReference type="InterPro" id="IPR000115">
    <property type="entry name" value="PRibGlycinamide_synth"/>
</dbReference>
<comment type="pathway">
    <text evidence="3 14">Purine metabolism; IMP biosynthesis via de novo pathway; N(1)-(5-phospho-D-ribosyl)glycinamide from 5-phospho-alpha-D-ribose 1-diphosphate: step 2/2.</text>
</comment>
<dbReference type="Gene3D" id="3.40.50.20">
    <property type="match status" value="1"/>
</dbReference>
<keyword evidence="9 15" id="KW-0067">ATP-binding</keyword>
<dbReference type="Gene3D" id="3.30.1490.20">
    <property type="entry name" value="ATP-grasp fold, A domain"/>
    <property type="match status" value="1"/>
</dbReference>
<dbReference type="RefSeq" id="WP_149403303.1">
    <property type="nucleotide sequence ID" value="NZ_BIXY01000070.1"/>
</dbReference>
<keyword evidence="7 15" id="KW-0547">Nucleotide-binding</keyword>
<comment type="cofactor">
    <cofactor evidence="1">
        <name>Mn(2+)</name>
        <dbReference type="ChEBI" id="CHEBI:29035"/>
    </cofactor>
</comment>
<dbReference type="SUPFAM" id="SSF56059">
    <property type="entry name" value="Glutathione synthetase ATP-binding domain-like"/>
    <property type="match status" value="1"/>
</dbReference>
<dbReference type="NCBIfam" id="TIGR00877">
    <property type="entry name" value="purD"/>
    <property type="match status" value="1"/>
</dbReference>
<dbReference type="GO" id="GO:0005524">
    <property type="term" value="F:ATP binding"/>
    <property type="evidence" value="ECO:0007669"/>
    <property type="project" value="UniProtKB-UniRule"/>
</dbReference>
<dbReference type="Gene3D" id="3.90.600.10">
    <property type="entry name" value="Phosphoribosylglycinamide synthetase, C-terminal domain"/>
    <property type="match status" value="1"/>
</dbReference>
<dbReference type="SMART" id="SM01210">
    <property type="entry name" value="GARS_C"/>
    <property type="match status" value="1"/>
</dbReference>
<protein>
    <recommendedName>
        <fullName evidence="4 14">Phosphoribosylamine--glycine ligase</fullName>
        <ecNumber evidence="4 14">6.3.4.13</ecNumber>
    </recommendedName>
    <alternativeName>
        <fullName evidence="14">GARS</fullName>
    </alternativeName>
    <alternativeName>
        <fullName evidence="12 14">Glycinamide ribonucleotide synthetase</fullName>
    </alternativeName>
    <alternativeName>
        <fullName evidence="13 14">Phosphoribosylglycinamide synthetase</fullName>
    </alternativeName>
</protein>
<feature type="domain" description="ATP-grasp" evidence="16">
    <location>
        <begin position="107"/>
        <end position="313"/>
    </location>
</feature>
<evidence type="ECO:0000259" key="16">
    <source>
        <dbReference type="PROSITE" id="PS50975"/>
    </source>
</evidence>
<proteinExistence type="inferred from homology"/>
<evidence type="ECO:0000313" key="17">
    <source>
        <dbReference type="EMBL" id="GCF10419.1"/>
    </source>
</evidence>
<dbReference type="UniPathway" id="UPA00074">
    <property type="reaction ID" value="UER00125"/>
</dbReference>
<dbReference type="HAMAP" id="MF_00138">
    <property type="entry name" value="GARS"/>
    <property type="match status" value="1"/>
</dbReference>
<keyword evidence="8 14" id="KW-0658">Purine biosynthesis</keyword>
<dbReference type="Pfam" id="PF02844">
    <property type="entry name" value="GARS_N"/>
    <property type="match status" value="1"/>
</dbReference>
<dbReference type="AlphaFoldDB" id="A0A5A5THB6"/>
<dbReference type="InterPro" id="IPR013815">
    <property type="entry name" value="ATP_grasp_subdomain_1"/>
</dbReference>
<comment type="catalytic activity">
    <reaction evidence="14">
        <text>5-phospho-beta-D-ribosylamine + glycine + ATP = N(1)-(5-phospho-beta-D-ribosyl)glycinamide + ADP + phosphate + H(+)</text>
        <dbReference type="Rhea" id="RHEA:17453"/>
        <dbReference type="ChEBI" id="CHEBI:15378"/>
        <dbReference type="ChEBI" id="CHEBI:30616"/>
        <dbReference type="ChEBI" id="CHEBI:43474"/>
        <dbReference type="ChEBI" id="CHEBI:57305"/>
        <dbReference type="ChEBI" id="CHEBI:58681"/>
        <dbReference type="ChEBI" id="CHEBI:143788"/>
        <dbReference type="ChEBI" id="CHEBI:456216"/>
        <dbReference type="EC" id="6.3.4.13"/>
    </reaction>
</comment>
<evidence type="ECO:0000256" key="7">
    <source>
        <dbReference type="ARBA" id="ARBA00022741"/>
    </source>
</evidence>
<dbReference type="InterPro" id="IPR020562">
    <property type="entry name" value="PRibGlycinamide_synth_N"/>
</dbReference>
<organism evidence="17 18">
    <name type="scientific">Dictyobacter arantiisoli</name>
    <dbReference type="NCBI Taxonomy" id="2014874"/>
    <lineage>
        <taxon>Bacteria</taxon>
        <taxon>Bacillati</taxon>
        <taxon>Chloroflexota</taxon>
        <taxon>Ktedonobacteria</taxon>
        <taxon>Ktedonobacterales</taxon>
        <taxon>Dictyobacteraceae</taxon>
        <taxon>Dictyobacter</taxon>
    </lineage>
</organism>
<dbReference type="FunFam" id="3.40.50.20:FF:000006">
    <property type="entry name" value="Phosphoribosylamine--glycine ligase, chloroplastic"/>
    <property type="match status" value="1"/>
</dbReference>
<comment type="cofactor">
    <cofactor evidence="2">
        <name>Mg(2+)</name>
        <dbReference type="ChEBI" id="CHEBI:18420"/>
    </cofactor>
</comment>
<comment type="similarity">
    <text evidence="11 14">Belongs to the GARS family.</text>
</comment>
<keyword evidence="18" id="KW-1185">Reference proteome</keyword>
<dbReference type="InterPro" id="IPR020560">
    <property type="entry name" value="PRibGlycinamide_synth_C-dom"/>
</dbReference>
<dbReference type="InterPro" id="IPR020561">
    <property type="entry name" value="PRibGlycinamid_synth_ATP-grasp"/>
</dbReference>
<evidence type="ECO:0000256" key="2">
    <source>
        <dbReference type="ARBA" id="ARBA00001946"/>
    </source>
</evidence>
<dbReference type="Pfam" id="PF02843">
    <property type="entry name" value="GARS_C"/>
    <property type="match status" value="1"/>
</dbReference>
<dbReference type="SUPFAM" id="SSF52440">
    <property type="entry name" value="PreATP-grasp domain"/>
    <property type="match status" value="1"/>
</dbReference>
<evidence type="ECO:0000256" key="12">
    <source>
        <dbReference type="ARBA" id="ARBA00042242"/>
    </source>
</evidence>
<dbReference type="PANTHER" id="PTHR43472:SF1">
    <property type="entry name" value="PHOSPHORIBOSYLAMINE--GLYCINE LIGASE, CHLOROPLASTIC"/>
    <property type="match status" value="1"/>
</dbReference>
<gene>
    <name evidence="14 17" type="primary">purD</name>
    <name evidence="17" type="ORF">KDI_39830</name>
</gene>
<evidence type="ECO:0000256" key="3">
    <source>
        <dbReference type="ARBA" id="ARBA00005174"/>
    </source>
</evidence>
<dbReference type="SUPFAM" id="SSF51246">
    <property type="entry name" value="Rudiment single hybrid motif"/>
    <property type="match status" value="1"/>
</dbReference>
<dbReference type="PANTHER" id="PTHR43472">
    <property type="entry name" value="PHOSPHORIBOSYLAMINE--GLYCINE LIGASE"/>
    <property type="match status" value="1"/>
</dbReference>
<evidence type="ECO:0000256" key="13">
    <source>
        <dbReference type="ARBA" id="ARBA00042864"/>
    </source>
</evidence>
<dbReference type="SMART" id="SM01209">
    <property type="entry name" value="GARS_A"/>
    <property type="match status" value="1"/>
</dbReference>
<evidence type="ECO:0000313" key="18">
    <source>
        <dbReference type="Proteomes" id="UP000322530"/>
    </source>
</evidence>
<keyword evidence="5 14" id="KW-0436">Ligase</keyword>
<dbReference type="GO" id="GO:0006189">
    <property type="term" value="P:'de novo' IMP biosynthetic process"/>
    <property type="evidence" value="ECO:0007669"/>
    <property type="project" value="UniProtKB-UniRule"/>
</dbReference>
<dbReference type="EC" id="6.3.4.13" evidence="4 14"/>
<evidence type="ECO:0000256" key="6">
    <source>
        <dbReference type="ARBA" id="ARBA00022723"/>
    </source>
</evidence>
<dbReference type="FunFam" id="3.90.600.10:FF:000001">
    <property type="entry name" value="Trifunctional purine biosynthetic protein adenosine-3"/>
    <property type="match status" value="1"/>
</dbReference>
<dbReference type="InterPro" id="IPR011761">
    <property type="entry name" value="ATP-grasp"/>
</dbReference>
<keyword evidence="6" id="KW-0479">Metal-binding</keyword>
<keyword evidence="10" id="KW-0464">Manganese</keyword>
<dbReference type="Pfam" id="PF01071">
    <property type="entry name" value="GARS_A"/>
    <property type="match status" value="1"/>
</dbReference>
<dbReference type="InterPro" id="IPR011054">
    <property type="entry name" value="Rudment_hybrid_motif"/>
</dbReference>
<evidence type="ECO:0000256" key="4">
    <source>
        <dbReference type="ARBA" id="ARBA00013255"/>
    </source>
</evidence>
<dbReference type="GO" id="GO:0004637">
    <property type="term" value="F:phosphoribosylamine-glycine ligase activity"/>
    <property type="evidence" value="ECO:0007669"/>
    <property type="project" value="UniProtKB-UniRule"/>
</dbReference>
<evidence type="ECO:0000256" key="8">
    <source>
        <dbReference type="ARBA" id="ARBA00022755"/>
    </source>
</evidence>
<dbReference type="PROSITE" id="PS00184">
    <property type="entry name" value="GARS"/>
    <property type="match status" value="1"/>
</dbReference>